<dbReference type="FunFam" id="3.40.30.10:FF:000014">
    <property type="entry name" value="Tau class glutathione S-transferase"/>
    <property type="match status" value="1"/>
</dbReference>
<dbReference type="InterPro" id="IPR004045">
    <property type="entry name" value="Glutathione_S-Trfase_N"/>
</dbReference>
<dbReference type="InterPro" id="IPR045073">
    <property type="entry name" value="Omega/Tau-like"/>
</dbReference>
<evidence type="ECO:0000313" key="8">
    <source>
        <dbReference type="Proteomes" id="UP000243459"/>
    </source>
</evidence>
<dbReference type="SFLD" id="SFLDG00358">
    <property type="entry name" value="Main_(cytGST)"/>
    <property type="match status" value="1"/>
</dbReference>
<dbReference type="Gramene" id="ONK62818">
    <property type="protein sequence ID" value="ONK62818"/>
    <property type="gene ID" value="A4U43_C07F8450"/>
</dbReference>
<reference evidence="8" key="1">
    <citation type="journal article" date="2017" name="Nat. Commun.">
        <title>The asparagus genome sheds light on the origin and evolution of a young Y chromosome.</title>
        <authorList>
            <person name="Harkess A."/>
            <person name="Zhou J."/>
            <person name="Xu C."/>
            <person name="Bowers J.E."/>
            <person name="Van der Hulst R."/>
            <person name="Ayyampalayam S."/>
            <person name="Mercati F."/>
            <person name="Riccardi P."/>
            <person name="McKain M.R."/>
            <person name="Kakrana A."/>
            <person name="Tang H."/>
            <person name="Ray J."/>
            <person name="Groenendijk J."/>
            <person name="Arikit S."/>
            <person name="Mathioni S.M."/>
            <person name="Nakano M."/>
            <person name="Shan H."/>
            <person name="Telgmann-Rauber A."/>
            <person name="Kanno A."/>
            <person name="Yue Z."/>
            <person name="Chen H."/>
            <person name="Li W."/>
            <person name="Chen Y."/>
            <person name="Xu X."/>
            <person name="Zhang Y."/>
            <person name="Luo S."/>
            <person name="Chen H."/>
            <person name="Gao J."/>
            <person name="Mao Z."/>
            <person name="Pires J.C."/>
            <person name="Luo M."/>
            <person name="Kudrna D."/>
            <person name="Wing R.A."/>
            <person name="Meyers B.C."/>
            <person name="Yi K."/>
            <person name="Kong H."/>
            <person name="Lavrijsen P."/>
            <person name="Sunseri F."/>
            <person name="Falavigna A."/>
            <person name="Ye Y."/>
            <person name="Leebens-Mack J.H."/>
            <person name="Chen G."/>
        </authorList>
    </citation>
    <scope>NUCLEOTIDE SEQUENCE [LARGE SCALE GENOMIC DNA]</scope>
    <source>
        <strain evidence="8">cv. DH0086</strain>
    </source>
</reference>
<dbReference type="Proteomes" id="UP000243459">
    <property type="component" value="Chromosome 7"/>
</dbReference>
<evidence type="ECO:0000256" key="1">
    <source>
        <dbReference type="ARBA" id="ARBA00012452"/>
    </source>
</evidence>
<feature type="domain" description="GST N-terminal" evidence="5">
    <location>
        <begin position="5"/>
        <end position="84"/>
    </location>
</feature>
<sequence>MAISSQVKLYGMWASPAVRRVEWALKMKGVEYEYVEEDLSNKSRCLLEYNPVNKQVPVLVHDGRPVVESLVIIEYIDEVWKEKKILPEDPYERATARSWAVFAEDKCRAATKAVFFTEGEEQAKAIETLEEVIGRVDAELKGKKFFGGEKIGYLDLALGWLAFWLGVAEEVACFKVVDSQKFPNFVSWIDNFLQMSVIKENLPPHGKTVEFFRNYRQIQLAADK</sequence>
<dbReference type="InterPro" id="IPR045074">
    <property type="entry name" value="GST_C_Tau"/>
</dbReference>
<dbReference type="PANTHER" id="PTHR11260">
    <property type="entry name" value="GLUTATHIONE S-TRANSFERASE, GST, SUPERFAMILY, GST DOMAIN CONTAINING"/>
    <property type="match status" value="1"/>
</dbReference>
<dbReference type="GO" id="GO:0004364">
    <property type="term" value="F:glutathione transferase activity"/>
    <property type="evidence" value="ECO:0007669"/>
    <property type="project" value="UniProtKB-EC"/>
</dbReference>
<accession>A0A5P1EAD4</accession>
<dbReference type="Pfam" id="PF02798">
    <property type="entry name" value="GST_N"/>
    <property type="match status" value="1"/>
</dbReference>
<dbReference type="InterPro" id="IPR010987">
    <property type="entry name" value="Glutathione-S-Trfase_C-like"/>
</dbReference>
<organism evidence="7 8">
    <name type="scientific">Asparagus officinalis</name>
    <name type="common">Garden asparagus</name>
    <dbReference type="NCBI Taxonomy" id="4686"/>
    <lineage>
        <taxon>Eukaryota</taxon>
        <taxon>Viridiplantae</taxon>
        <taxon>Streptophyta</taxon>
        <taxon>Embryophyta</taxon>
        <taxon>Tracheophyta</taxon>
        <taxon>Spermatophyta</taxon>
        <taxon>Magnoliopsida</taxon>
        <taxon>Liliopsida</taxon>
        <taxon>Asparagales</taxon>
        <taxon>Asparagaceae</taxon>
        <taxon>Asparagoideae</taxon>
        <taxon>Asparagus</taxon>
    </lineage>
</organism>
<feature type="domain" description="GST C-terminal" evidence="6">
    <location>
        <begin position="89"/>
        <end position="218"/>
    </location>
</feature>
<dbReference type="InterPro" id="IPR040079">
    <property type="entry name" value="Glutathione_S-Trfase"/>
</dbReference>
<evidence type="ECO:0000256" key="4">
    <source>
        <dbReference type="RuleBase" id="RU003494"/>
    </source>
</evidence>
<dbReference type="GO" id="GO:0006749">
    <property type="term" value="P:glutathione metabolic process"/>
    <property type="evidence" value="ECO:0007669"/>
    <property type="project" value="InterPro"/>
</dbReference>
<dbReference type="Gene3D" id="1.20.1050.10">
    <property type="match status" value="1"/>
</dbReference>
<dbReference type="InterPro" id="IPR036249">
    <property type="entry name" value="Thioredoxin-like_sf"/>
</dbReference>
<dbReference type="SUPFAM" id="SSF52833">
    <property type="entry name" value="Thioredoxin-like"/>
    <property type="match status" value="1"/>
</dbReference>
<dbReference type="OMA" id="WITIWLE"/>
<keyword evidence="2" id="KW-0808">Transferase</keyword>
<evidence type="ECO:0000259" key="6">
    <source>
        <dbReference type="PROSITE" id="PS50405"/>
    </source>
</evidence>
<dbReference type="EC" id="2.5.1.18" evidence="1"/>
<dbReference type="PANTHER" id="PTHR11260:SF474">
    <property type="entry name" value="GLUTATHIONE TRANSFERASE"/>
    <property type="match status" value="1"/>
</dbReference>
<gene>
    <name evidence="7" type="ORF">A4U43_C07F8450</name>
</gene>
<dbReference type="Pfam" id="PF00043">
    <property type="entry name" value="GST_C"/>
    <property type="match status" value="1"/>
</dbReference>
<dbReference type="InterPro" id="IPR036282">
    <property type="entry name" value="Glutathione-S-Trfase_C_sf"/>
</dbReference>
<dbReference type="OrthoDB" id="202840at2759"/>
<dbReference type="CDD" id="cd03185">
    <property type="entry name" value="GST_C_Tau"/>
    <property type="match status" value="1"/>
</dbReference>
<dbReference type="FunFam" id="1.20.1050.10:FF:000012">
    <property type="entry name" value="Tau class glutathione S-transferase"/>
    <property type="match status" value="1"/>
</dbReference>
<name>A0A5P1EAD4_ASPOF</name>
<evidence type="ECO:0000256" key="2">
    <source>
        <dbReference type="ARBA" id="ARBA00022679"/>
    </source>
</evidence>
<dbReference type="CDD" id="cd03058">
    <property type="entry name" value="GST_N_Tau"/>
    <property type="match status" value="1"/>
</dbReference>
<protein>
    <recommendedName>
        <fullName evidence="1">glutathione transferase</fullName>
        <ecNumber evidence="1">2.5.1.18</ecNumber>
    </recommendedName>
</protein>
<dbReference type="EMBL" id="CM007387">
    <property type="protein sequence ID" value="ONK62818.1"/>
    <property type="molecule type" value="Genomic_DNA"/>
</dbReference>
<keyword evidence="8" id="KW-1185">Reference proteome</keyword>
<dbReference type="AlphaFoldDB" id="A0A5P1EAD4"/>
<dbReference type="GO" id="GO:0005737">
    <property type="term" value="C:cytoplasm"/>
    <property type="evidence" value="ECO:0007669"/>
    <property type="project" value="TreeGrafter"/>
</dbReference>
<dbReference type="SUPFAM" id="SSF47616">
    <property type="entry name" value="GST C-terminal domain-like"/>
    <property type="match status" value="1"/>
</dbReference>
<comment type="similarity">
    <text evidence="4">Belongs to the GST superfamily.</text>
</comment>
<comment type="catalytic activity">
    <reaction evidence="3">
        <text>RX + glutathione = an S-substituted glutathione + a halide anion + H(+)</text>
        <dbReference type="Rhea" id="RHEA:16437"/>
        <dbReference type="ChEBI" id="CHEBI:15378"/>
        <dbReference type="ChEBI" id="CHEBI:16042"/>
        <dbReference type="ChEBI" id="CHEBI:17792"/>
        <dbReference type="ChEBI" id="CHEBI:57925"/>
        <dbReference type="ChEBI" id="CHEBI:90779"/>
        <dbReference type="EC" id="2.5.1.18"/>
    </reaction>
</comment>
<proteinExistence type="inferred from homology"/>
<evidence type="ECO:0000313" key="7">
    <source>
        <dbReference type="EMBL" id="ONK62818.1"/>
    </source>
</evidence>
<dbReference type="SFLD" id="SFLDS00019">
    <property type="entry name" value="Glutathione_Transferase_(cytos"/>
    <property type="match status" value="1"/>
</dbReference>
<dbReference type="SFLD" id="SFLDG01152">
    <property type="entry name" value="Main.3:_Omega-_and_Tau-like"/>
    <property type="match status" value="1"/>
</dbReference>
<dbReference type="PROSITE" id="PS50405">
    <property type="entry name" value="GST_CTER"/>
    <property type="match status" value="1"/>
</dbReference>
<dbReference type="Gene3D" id="3.40.30.10">
    <property type="entry name" value="Glutaredoxin"/>
    <property type="match status" value="1"/>
</dbReference>
<evidence type="ECO:0000259" key="5">
    <source>
        <dbReference type="PROSITE" id="PS50404"/>
    </source>
</evidence>
<evidence type="ECO:0000256" key="3">
    <source>
        <dbReference type="ARBA" id="ARBA00047960"/>
    </source>
</evidence>
<dbReference type="PROSITE" id="PS50404">
    <property type="entry name" value="GST_NTER"/>
    <property type="match status" value="1"/>
</dbReference>
<dbReference type="InterPro" id="IPR004046">
    <property type="entry name" value="GST_C"/>
</dbReference>